<name>A0A9W8GL76_9FUNG</name>
<accession>A0A9W8GL76</accession>
<dbReference type="EMBL" id="JANBTX010000003">
    <property type="protein sequence ID" value="KAJ2691133.1"/>
    <property type="molecule type" value="Genomic_DNA"/>
</dbReference>
<dbReference type="Pfam" id="PF00501">
    <property type="entry name" value="AMP-binding"/>
    <property type="match status" value="1"/>
</dbReference>
<dbReference type="Proteomes" id="UP001151516">
    <property type="component" value="Unassembled WGS sequence"/>
</dbReference>
<dbReference type="AlphaFoldDB" id="A0A9W8GL76"/>
<gene>
    <name evidence="4" type="primary">FAA2_1</name>
    <name evidence="4" type="ORF">IWW39_000193</name>
</gene>
<keyword evidence="4" id="KW-0436">Ligase</keyword>
<evidence type="ECO:0000259" key="3">
    <source>
        <dbReference type="Pfam" id="PF00501"/>
    </source>
</evidence>
<proteinExistence type="predicted"/>
<dbReference type="GO" id="GO:0004467">
    <property type="term" value="F:long-chain fatty acid-CoA ligase activity"/>
    <property type="evidence" value="ECO:0007669"/>
    <property type="project" value="UniProtKB-EC"/>
</dbReference>
<dbReference type="GO" id="GO:0005783">
    <property type="term" value="C:endoplasmic reticulum"/>
    <property type="evidence" value="ECO:0007669"/>
    <property type="project" value="TreeGrafter"/>
</dbReference>
<evidence type="ECO:0000313" key="4">
    <source>
        <dbReference type="EMBL" id="KAJ2691133.1"/>
    </source>
</evidence>
<keyword evidence="5" id="KW-1185">Reference proteome</keyword>
<dbReference type="SUPFAM" id="SSF56801">
    <property type="entry name" value="Acetyl-CoA synthetase-like"/>
    <property type="match status" value="1"/>
</dbReference>
<evidence type="ECO:0000256" key="2">
    <source>
        <dbReference type="ARBA" id="ARBA00022840"/>
    </source>
</evidence>
<keyword evidence="2" id="KW-0067">ATP-binding</keyword>
<organism evidence="4 5">
    <name type="scientific">Coemansia spiralis</name>
    <dbReference type="NCBI Taxonomy" id="417178"/>
    <lineage>
        <taxon>Eukaryota</taxon>
        <taxon>Fungi</taxon>
        <taxon>Fungi incertae sedis</taxon>
        <taxon>Zoopagomycota</taxon>
        <taxon>Kickxellomycotina</taxon>
        <taxon>Kickxellomycetes</taxon>
        <taxon>Kickxellales</taxon>
        <taxon>Kickxellaceae</taxon>
        <taxon>Coemansia</taxon>
    </lineage>
</organism>
<protein>
    <submittedName>
        <fullName evidence="4">Medium-chain fatty acid-CoA ligase faa2</fullName>
        <ecNumber evidence="4">6.2.1.3</ecNumber>
    </submittedName>
</protein>
<dbReference type="InterPro" id="IPR000873">
    <property type="entry name" value="AMP-dep_synth/lig_dom"/>
</dbReference>
<dbReference type="Gene3D" id="3.40.50.12780">
    <property type="entry name" value="N-terminal domain of ligase-like"/>
    <property type="match status" value="1"/>
</dbReference>
<dbReference type="InterPro" id="IPR042099">
    <property type="entry name" value="ANL_N_sf"/>
</dbReference>
<dbReference type="GO" id="GO:0005524">
    <property type="term" value="F:ATP binding"/>
    <property type="evidence" value="ECO:0007669"/>
    <property type="project" value="UniProtKB-KW"/>
</dbReference>
<reference evidence="4" key="1">
    <citation type="submission" date="2022-07" db="EMBL/GenBank/DDBJ databases">
        <title>Phylogenomic reconstructions and comparative analyses of Kickxellomycotina fungi.</title>
        <authorList>
            <person name="Reynolds N.K."/>
            <person name="Stajich J.E."/>
            <person name="Barry K."/>
            <person name="Grigoriev I.V."/>
            <person name="Crous P."/>
            <person name="Smith M.E."/>
        </authorList>
    </citation>
    <scope>NUCLEOTIDE SEQUENCE</scope>
    <source>
        <strain evidence="4">CBS 109367</strain>
    </source>
</reference>
<dbReference type="GO" id="GO:0016020">
    <property type="term" value="C:membrane"/>
    <property type="evidence" value="ECO:0007669"/>
    <property type="project" value="TreeGrafter"/>
</dbReference>
<dbReference type="OrthoDB" id="1700726at2759"/>
<keyword evidence="1" id="KW-0547">Nucleotide-binding</keyword>
<evidence type="ECO:0000313" key="5">
    <source>
        <dbReference type="Proteomes" id="UP001151516"/>
    </source>
</evidence>
<feature type="domain" description="AMP-dependent synthetase/ligase" evidence="3">
    <location>
        <begin position="98"/>
        <end position="490"/>
    </location>
</feature>
<dbReference type="PANTHER" id="PTHR43272:SF33">
    <property type="entry name" value="AMP-BINDING DOMAIN-CONTAINING PROTEIN-RELATED"/>
    <property type="match status" value="1"/>
</dbReference>
<comment type="caution">
    <text evidence="4">The sequence shown here is derived from an EMBL/GenBank/DDBJ whole genome shotgun (WGS) entry which is preliminary data.</text>
</comment>
<evidence type="ECO:0000256" key="1">
    <source>
        <dbReference type="ARBA" id="ARBA00022741"/>
    </source>
</evidence>
<sequence length="677" mass="74864">MFKLPSSEVPGYSAIYRNDQFKDGMLGSEFSHITTAYELFQHQLANAPKTDFLGTRKFNAADGSFGAFEWMTTTDAGQFVNDMGSGLDHVFAQYAPDAKGHGTQQPLGMYGNNRYEWFLTEFSAHRSRRYVVGICDSVDVESAEFIINHSDVQVIVCSIDKLPRMFDRLSVTPHVRVVICMDRLDCSRPNPLTLAFNKESAGKLRERAAELGITLFDIDEVLEMGRKSPTVARVPGPSDICVMCYTSGTTGTQKGVLLTHRGLIEASRSSHFSFRFRDSVHLSFIPLAHCLDRYVMYMLMHDGVRIGFSCGDRALLLNDLQELKPTVLIGFPLLLNSIYENMARATIKAKGPVGVLSRMAYRGKQKRLSATGDLCHGLWDRVVFRKVAALLGGRVKAVISGALDLKPEVINFFRAAFSCDVVQGYGQTETGGAGTIQRLSDYTSGHIGVPNGGSDIRLRNQPGYGYLATDVPCPRGELMIRSNTQFAGYYKEPEKTKATMDGEWLATGDIVQINPTGTVSFISRIKHHVKLNTGYCVSAERLENVYGGHPLVQSMFVDGHPDFGKVVAIIVPDPIEFVPWARVIAGLPEASLETLCGDDGVAEELRRTLLGYSASMGLSVGEQLGAVFIEPVPFREKNCGLFTSLLKFKRQAATKYYAEVLDKLYKEVDTRYKTDSL</sequence>
<dbReference type="EC" id="6.2.1.3" evidence="4"/>
<dbReference type="PANTHER" id="PTHR43272">
    <property type="entry name" value="LONG-CHAIN-FATTY-ACID--COA LIGASE"/>
    <property type="match status" value="1"/>
</dbReference>